<evidence type="ECO:0000256" key="4">
    <source>
        <dbReference type="ARBA" id="ARBA00022823"/>
    </source>
</evidence>
<dbReference type="Pfam" id="PF00198">
    <property type="entry name" value="2-oxoacid_dh"/>
    <property type="match status" value="1"/>
</dbReference>
<dbReference type="InterPro" id="IPR023213">
    <property type="entry name" value="CAT-like_dom_sf"/>
</dbReference>
<dbReference type="InterPro" id="IPR001078">
    <property type="entry name" value="2-oxoacid_DH_actylTfrase"/>
</dbReference>
<accession>A0A381ZCQ3</accession>
<reference evidence="8" key="1">
    <citation type="submission" date="2018-05" db="EMBL/GenBank/DDBJ databases">
        <authorList>
            <person name="Lanie J.A."/>
            <person name="Ng W.-L."/>
            <person name="Kazmierczak K.M."/>
            <person name="Andrzejewski T.M."/>
            <person name="Davidsen T.M."/>
            <person name="Wayne K.J."/>
            <person name="Tettelin H."/>
            <person name="Glass J.I."/>
            <person name="Rusch D."/>
            <person name="Podicherti R."/>
            <person name="Tsui H.-C.T."/>
            <person name="Winkler M.E."/>
        </authorList>
    </citation>
    <scope>NUCLEOTIDE SEQUENCE</scope>
</reference>
<dbReference type="PROSITE" id="PS51826">
    <property type="entry name" value="PSBD"/>
    <property type="match status" value="1"/>
</dbReference>
<dbReference type="Pfam" id="PF02817">
    <property type="entry name" value="E3_binding"/>
    <property type="match status" value="1"/>
</dbReference>
<dbReference type="GO" id="GO:0031405">
    <property type="term" value="F:lipoic acid binding"/>
    <property type="evidence" value="ECO:0007669"/>
    <property type="project" value="TreeGrafter"/>
</dbReference>
<dbReference type="InterPro" id="IPR050743">
    <property type="entry name" value="2-oxoacid_DH_E2_comp"/>
</dbReference>
<evidence type="ECO:0000256" key="3">
    <source>
        <dbReference type="ARBA" id="ARBA00022679"/>
    </source>
</evidence>
<dbReference type="InterPro" id="IPR036625">
    <property type="entry name" value="E3-bd_dom_sf"/>
</dbReference>
<evidence type="ECO:0000259" key="6">
    <source>
        <dbReference type="PROSITE" id="PS50968"/>
    </source>
</evidence>
<comment type="cofactor">
    <cofactor evidence="1">
        <name>(R)-lipoate</name>
        <dbReference type="ChEBI" id="CHEBI:83088"/>
    </cofactor>
</comment>
<dbReference type="SUPFAM" id="SSF51230">
    <property type="entry name" value="Single hybrid motif"/>
    <property type="match status" value="1"/>
</dbReference>
<dbReference type="Gene3D" id="2.40.50.100">
    <property type="match status" value="1"/>
</dbReference>
<evidence type="ECO:0000256" key="1">
    <source>
        <dbReference type="ARBA" id="ARBA00001938"/>
    </source>
</evidence>
<evidence type="ECO:0000313" key="8">
    <source>
        <dbReference type="EMBL" id="SVA86547.1"/>
    </source>
</evidence>
<evidence type="ECO:0000256" key="5">
    <source>
        <dbReference type="ARBA" id="ARBA00023315"/>
    </source>
</evidence>
<feature type="domain" description="Peripheral subunit-binding (PSBD)" evidence="7">
    <location>
        <begin position="115"/>
        <end position="152"/>
    </location>
</feature>
<dbReference type="SUPFAM" id="SSF52777">
    <property type="entry name" value="CoA-dependent acyltransferases"/>
    <property type="match status" value="1"/>
</dbReference>
<gene>
    <name evidence="8" type="ORF">METZ01_LOCUS139401</name>
</gene>
<protein>
    <recommendedName>
        <fullName evidence="9">Dihydrolipoamide acetyltransferase component of pyruvate dehydrogenase complex</fullName>
    </recommendedName>
</protein>
<name>A0A381ZCQ3_9ZZZZ</name>
<dbReference type="Gene3D" id="3.30.559.10">
    <property type="entry name" value="Chloramphenicol acetyltransferase-like domain"/>
    <property type="match status" value="1"/>
</dbReference>
<dbReference type="SUPFAM" id="SSF47005">
    <property type="entry name" value="Peripheral subunit-binding domain of 2-oxo acid dehydrogenase complex"/>
    <property type="match status" value="1"/>
</dbReference>
<organism evidence="8">
    <name type="scientific">marine metagenome</name>
    <dbReference type="NCBI Taxonomy" id="408172"/>
    <lineage>
        <taxon>unclassified sequences</taxon>
        <taxon>metagenomes</taxon>
        <taxon>ecological metagenomes</taxon>
    </lineage>
</organism>
<evidence type="ECO:0000259" key="7">
    <source>
        <dbReference type="PROSITE" id="PS51826"/>
    </source>
</evidence>
<dbReference type="PROSITE" id="PS50968">
    <property type="entry name" value="BIOTINYL_LIPOYL"/>
    <property type="match status" value="1"/>
</dbReference>
<dbReference type="GO" id="GO:0016407">
    <property type="term" value="F:acetyltransferase activity"/>
    <property type="evidence" value="ECO:0007669"/>
    <property type="project" value="TreeGrafter"/>
</dbReference>
<proteinExistence type="inferred from homology"/>
<sequence>MPQVGENLTLGVVLEWLKDVGDPVARGDVIAIVESEKAAFEVTAERAGVLLRIDCPAGREAQVLKPIAWIGEPGEVVPAALEDPPETTAPLQNEPIAAWHPRSVDLRGMSTAATFTSPSARRLARQLLVDLAAVRGSGPSGRIVRRDVLAAALSDCGGTPAIAATVEPVVEGGDRVQPHGRLRAAIAERMTLSARSVPHFYLFADIDVTDAQALRATLGGDPPVSLTDFVVAAVARSLRRHERLNAHVGARGIILKAGCHVGLAVAVDDGVLVPSLIDADRRSLEQLAELRRQAITSARDGVVAPKPSPTFTVTSLAGYGVERFLPIINPPECAILAVGRSGERVVARDGNVVVREQLTLCLACDHRAVDGAGAAGFLQTLTGSLEAPAGLVQAEVGGS</sequence>
<evidence type="ECO:0000256" key="2">
    <source>
        <dbReference type="ARBA" id="ARBA00007317"/>
    </source>
</evidence>
<keyword evidence="4" id="KW-0450">Lipoyl</keyword>
<dbReference type="InterPro" id="IPR003016">
    <property type="entry name" value="2-oxoA_DH_lipoyl-BS"/>
</dbReference>
<comment type="similarity">
    <text evidence="2">Belongs to the 2-oxoacid dehydrogenase family.</text>
</comment>
<dbReference type="Gene3D" id="4.10.320.10">
    <property type="entry name" value="E3-binding domain"/>
    <property type="match status" value="1"/>
</dbReference>
<dbReference type="CDD" id="cd06849">
    <property type="entry name" value="lipoyl_domain"/>
    <property type="match status" value="1"/>
</dbReference>
<dbReference type="PROSITE" id="PS00189">
    <property type="entry name" value="LIPOYL"/>
    <property type="match status" value="1"/>
</dbReference>
<dbReference type="AlphaFoldDB" id="A0A381ZCQ3"/>
<evidence type="ECO:0008006" key="9">
    <source>
        <dbReference type="Google" id="ProtNLM"/>
    </source>
</evidence>
<dbReference type="InterPro" id="IPR000089">
    <property type="entry name" value="Biotin_lipoyl"/>
</dbReference>
<dbReference type="InterPro" id="IPR011053">
    <property type="entry name" value="Single_hybrid_motif"/>
</dbReference>
<keyword evidence="3" id="KW-0808">Transferase</keyword>
<feature type="domain" description="Lipoyl-binding" evidence="6">
    <location>
        <begin position="1"/>
        <end position="71"/>
    </location>
</feature>
<dbReference type="Pfam" id="PF00364">
    <property type="entry name" value="Biotin_lipoyl"/>
    <property type="match status" value="1"/>
</dbReference>
<dbReference type="GO" id="GO:0005737">
    <property type="term" value="C:cytoplasm"/>
    <property type="evidence" value="ECO:0007669"/>
    <property type="project" value="TreeGrafter"/>
</dbReference>
<keyword evidence="5" id="KW-0012">Acyltransferase</keyword>
<dbReference type="PANTHER" id="PTHR43178">
    <property type="entry name" value="DIHYDROLIPOAMIDE ACETYLTRANSFERASE COMPONENT OF PYRUVATE DEHYDROGENASE COMPLEX"/>
    <property type="match status" value="1"/>
</dbReference>
<dbReference type="InterPro" id="IPR004167">
    <property type="entry name" value="PSBD"/>
</dbReference>
<dbReference type="PANTHER" id="PTHR43178:SF5">
    <property type="entry name" value="LIPOAMIDE ACYLTRANSFERASE COMPONENT OF BRANCHED-CHAIN ALPHA-KETO ACID DEHYDROGENASE COMPLEX, MITOCHONDRIAL"/>
    <property type="match status" value="1"/>
</dbReference>
<dbReference type="EMBL" id="UINC01020661">
    <property type="protein sequence ID" value="SVA86547.1"/>
    <property type="molecule type" value="Genomic_DNA"/>
</dbReference>